<evidence type="ECO:0000313" key="3">
    <source>
        <dbReference type="WBParaSite" id="ACRNAN_scaffold453.g20304.t1"/>
    </source>
</evidence>
<name>A0A914DZH6_9BILA</name>
<evidence type="ECO:0000256" key="1">
    <source>
        <dbReference type="SAM" id="Coils"/>
    </source>
</evidence>
<dbReference type="Proteomes" id="UP000887540">
    <property type="component" value="Unplaced"/>
</dbReference>
<sequence length="611" mass="71957">MPSSKGDDSKSTEFEVIEELTEQLESVTLDKEMAEEKVELLQNELESHKLRVQELETELELKKAEMEDLMQGKENAVANFQVLQLEQQNGKMKEALIKMRDMIAQANLEKEIAMNERVEFQIECEQFRQQLEQAEETIKILKEQVDASIESEKMIDILTNKNLGLEDKLRKAEEEIKQLEEMRLMDEEMVETQKEIARGLREDLDKAFVENTELNQLISTFDKRASEYDEIIHKFQSKIEELNESLKIYKGKENTPITQKYEEQLDQTNEAMNKLRTELTRAYKEKDRVVKGFEELQAECKQAHYKAEQAEAELKAFKIQVDAAKNSFEIISKQETEIVDLKRVLKAKIDDIGSLKVRISLMEKKLDDYGNIDQAKVQQLQQKYDELAEEFEAKQNEFNQKLHAVQLDLDNKEMELIELRLLQGPKKSLHMAHLYETDSITEQEYFEVFTALQSSQHRIRKLEVEASKRLMNEMRPLEIPNVINGPLSFRLGKNSDDLELEQMIKESEQLLEESNKYLVEPVDPKQKLNFRNSVVNFNLRVVNLKFRFQRFWNRTHPGEEFPRILTKLNKNLPEKKKLSENPIDRCKQILEKWKCQIEEDKKVYGNILNRN</sequence>
<feature type="coiled-coil region" evidence="1">
    <location>
        <begin position="370"/>
        <end position="397"/>
    </location>
</feature>
<keyword evidence="2" id="KW-1185">Reference proteome</keyword>
<keyword evidence="1" id="KW-0175">Coiled coil</keyword>
<feature type="coiled-coil region" evidence="1">
    <location>
        <begin position="17"/>
        <end position="189"/>
    </location>
</feature>
<protein>
    <submittedName>
        <fullName evidence="3">Uncharacterized protein</fullName>
    </submittedName>
</protein>
<reference evidence="3" key="1">
    <citation type="submission" date="2022-11" db="UniProtKB">
        <authorList>
            <consortium name="WormBaseParasite"/>
        </authorList>
    </citation>
    <scope>IDENTIFICATION</scope>
</reference>
<accession>A0A914DZH6</accession>
<organism evidence="2 3">
    <name type="scientific">Acrobeloides nanus</name>
    <dbReference type="NCBI Taxonomy" id="290746"/>
    <lineage>
        <taxon>Eukaryota</taxon>
        <taxon>Metazoa</taxon>
        <taxon>Ecdysozoa</taxon>
        <taxon>Nematoda</taxon>
        <taxon>Chromadorea</taxon>
        <taxon>Rhabditida</taxon>
        <taxon>Tylenchina</taxon>
        <taxon>Cephalobomorpha</taxon>
        <taxon>Cephaloboidea</taxon>
        <taxon>Cephalobidae</taxon>
        <taxon>Acrobeloides</taxon>
    </lineage>
</organism>
<feature type="coiled-coil region" evidence="1">
    <location>
        <begin position="225"/>
        <end position="327"/>
    </location>
</feature>
<dbReference type="WBParaSite" id="ACRNAN_scaffold453.g20304.t1">
    <property type="protein sequence ID" value="ACRNAN_scaffold453.g20304.t1"/>
    <property type="gene ID" value="ACRNAN_scaffold453.g20304"/>
</dbReference>
<dbReference type="AlphaFoldDB" id="A0A914DZH6"/>
<proteinExistence type="predicted"/>
<evidence type="ECO:0000313" key="2">
    <source>
        <dbReference type="Proteomes" id="UP000887540"/>
    </source>
</evidence>